<reference evidence="1" key="2">
    <citation type="submission" date="2022-01" db="EMBL/GenBank/DDBJ databases">
        <authorList>
            <person name="Yamashiro T."/>
            <person name="Shiraishi A."/>
            <person name="Satake H."/>
            <person name="Nakayama K."/>
        </authorList>
    </citation>
    <scope>NUCLEOTIDE SEQUENCE</scope>
</reference>
<dbReference type="Proteomes" id="UP001151760">
    <property type="component" value="Unassembled WGS sequence"/>
</dbReference>
<sequence length="538" mass="62903">MDTSPRTENNSQTGQFRNQRTVTVARARETVGNQELEAHYMYMAKIQEVLTAESEPKFDLEPLEKVHTDDEYNVFANEPEHTEQPEIMNDIDSIEKVDSNTIPDSSDMCNNEFQGEFQDDQYAKDNEDERVSALAKSNDIRDRCRSALHNQEIELEKNKKYKNCQLEKEDVERKYKATLDLLAQQKLQSQEALKTQAYETFQAELVHQSSLEHIRFDRLRKEKEQLQKDVKISQDKDIEKLIALEHQVSYDKDDLANIFAPNSSETLILEQESRSKLDKEKIKKWKQPITHEITVLVKNLLIPLAIKTKANANKFERALKQESFEDLEYVQSLEKEVDELESLNEYDLLLQECVSKDIMCSILRSFDSLDEKTKLQCFYLEKYQECEDLKTELSKRNENVENKSFNELLKKFAELERHCISLELSLQHKDEVFQNNRPCKNLDAPEFPEFFEINELKAQIQDKNTVISELKKLTEKLKGKYVDTKFEKPSVVRQPNAFKFQKTPVLGKPSPFLNYPFLNSRFSPTTNVNQNLSKPVTP</sequence>
<name>A0ABQ5BEE4_9ASTR</name>
<comment type="caution">
    <text evidence="1">The sequence shown here is derived from an EMBL/GenBank/DDBJ whole genome shotgun (WGS) entry which is preliminary data.</text>
</comment>
<proteinExistence type="predicted"/>
<protein>
    <submittedName>
        <fullName evidence="1">Uncharacterized protein</fullName>
    </submittedName>
</protein>
<organism evidence="1 2">
    <name type="scientific">Tanacetum coccineum</name>
    <dbReference type="NCBI Taxonomy" id="301880"/>
    <lineage>
        <taxon>Eukaryota</taxon>
        <taxon>Viridiplantae</taxon>
        <taxon>Streptophyta</taxon>
        <taxon>Embryophyta</taxon>
        <taxon>Tracheophyta</taxon>
        <taxon>Spermatophyta</taxon>
        <taxon>Magnoliopsida</taxon>
        <taxon>eudicotyledons</taxon>
        <taxon>Gunneridae</taxon>
        <taxon>Pentapetalae</taxon>
        <taxon>asterids</taxon>
        <taxon>campanulids</taxon>
        <taxon>Asterales</taxon>
        <taxon>Asteraceae</taxon>
        <taxon>Asteroideae</taxon>
        <taxon>Anthemideae</taxon>
        <taxon>Anthemidinae</taxon>
        <taxon>Tanacetum</taxon>
    </lineage>
</organism>
<gene>
    <name evidence="1" type="ORF">Tco_0858876</name>
</gene>
<dbReference type="EMBL" id="BQNB010013100">
    <property type="protein sequence ID" value="GJT11834.1"/>
    <property type="molecule type" value="Genomic_DNA"/>
</dbReference>
<evidence type="ECO:0000313" key="1">
    <source>
        <dbReference type="EMBL" id="GJT11834.1"/>
    </source>
</evidence>
<evidence type="ECO:0000313" key="2">
    <source>
        <dbReference type="Proteomes" id="UP001151760"/>
    </source>
</evidence>
<accession>A0ABQ5BEE4</accession>
<reference evidence="1" key="1">
    <citation type="journal article" date="2022" name="Int. J. Mol. Sci.">
        <title>Draft Genome of Tanacetum Coccineum: Genomic Comparison of Closely Related Tanacetum-Family Plants.</title>
        <authorList>
            <person name="Yamashiro T."/>
            <person name="Shiraishi A."/>
            <person name="Nakayama K."/>
            <person name="Satake H."/>
        </authorList>
    </citation>
    <scope>NUCLEOTIDE SEQUENCE</scope>
</reference>
<keyword evidence="2" id="KW-1185">Reference proteome</keyword>